<evidence type="ECO:0000256" key="4">
    <source>
        <dbReference type="SAM" id="SignalP"/>
    </source>
</evidence>
<dbReference type="PROSITE" id="PS51782">
    <property type="entry name" value="LYSM"/>
    <property type="match status" value="3"/>
</dbReference>
<feature type="signal peptide" evidence="4">
    <location>
        <begin position="1"/>
        <end position="24"/>
    </location>
</feature>
<proteinExistence type="inferred from homology"/>
<dbReference type="InterPro" id="IPR018392">
    <property type="entry name" value="LysM"/>
</dbReference>
<name>A0A921K094_9LACO</name>
<dbReference type="InterPro" id="IPR002053">
    <property type="entry name" value="Glyco_hydro_25"/>
</dbReference>
<evidence type="ECO:0000256" key="2">
    <source>
        <dbReference type="ARBA" id="ARBA00022801"/>
    </source>
</evidence>
<reference evidence="6" key="1">
    <citation type="journal article" date="2021" name="PeerJ">
        <title>Extensive microbial diversity within the chicken gut microbiome revealed by metagenomics and culture.</title>
        <authorList>
            <person name="Gilroy R."/>
            <person name="Ravi A."/>
            <person name="Getino M."/>
            <person name="Pursley I."/>
            <person name="Horton D.L."/>
            <person name="Alikhan N.F."/>
            <person name="Baker D."/>
            <person name="Gharbi K."/>
            <person name="Hall N."/>
            <person name="Watson M."/>
            <person name="Adriaenssens E.M."/>
            <person name="Foster-Nyarko E."/>
            <person name="Jarju S."/>
            <person name="Secka A."/>
            <person name="Antonio M."/>
            <person name="Oren A."/>
            <person name="Chaudhuri R.R."/>
            <person name="La Ragione R."/>
            <person name="Hildebrand F."/>
            <person name="Pallen M.J."/>
        </authorList>
    </citation>
    <scope>NUCLEOTIDE SEQUENCE</scope>
    <source>
        <strain evidence="6">CHK174-6876</strain>
    </source>
</reference>
<protein>
    <submittedName>
        <fullName evidence="6">LysM peptidoglycan-binding domain-containing protein</fullName>
    </submittedName>
</protein>
<dbReference type="Gene3D" id="3.10.350.10">
    <property type="entry name" value="LysM domain"/>
    <property type="match status" value="3"/>
</dbReference>
<evidence type="ECO:0000313" key="6">
    <source>
        <dbReference type="EMBL" id="HJE96306.1"/>
    </source>
</evidence>
<reference evidence="6" key="2">
    <citation type="submission" date="2021-09" db="EMBL/GenBank/DDBJ databases">
        <authorList>
            <person name="Gilroy R."/>
        </authorList>
    </citation>
    <scope>NUCLEOTIDE SEQUENCE</scope>
    <source>
        <strain evidence="6">CHK174-6876</strain>
    </source>
</reference>
<feature type="chain" id="PRO_5037990128" evidence="4">
    <location>
        <begin position="25"/>
        <end position="426"/>
    </location>
</feature>
<dbReference type="Pfam" id="PF01183">
    <property type="entry name" value="Glyco_hydro_25"/>
    <property type="match status" value="1"/>
</dbReference>
<dbReference type="Pfam" id="PF01476">
    <property type="entry name" value="LysM"/>
    <property type="match status" value="3"/>
</dbReference>
<gene>
    <name evidence="6" type="ORF">K8V00_01680</name>
</gene>
<dbReference type="SUPFAM" id="SSF51445">
    <property type="entry name" value="(Trans)glycosidases"/>
    <property type="match status" value="1"/>
</dbReference>
<feature type="domain" description="LysM" evidence="5">
    <location>
        <begin position="260"/>
        <end position="304"/>
    </location>
</feature>
<keyword evidence="2" id="KW-0378">Hydrolase</keyword>
<evidence type="ECO:0000256" key="3">
    <source>
        <dbReference type="ARBA" id="ARBA00023295"/>
    </source>
</evidence>
<dbReference type="EMBL" id="DYXG01000018">
    <property type="protein sequence ID" value="HJE96306.1"/>
    <property type="molecule type" value="Genomic_DNA"/>
</dbReference>
<organism evidence="6 7">
    <name type="scientific">Ligilactobacillus acidipiscis</name>
    <dbReference type="NCBI Taxonomy" id="89059"/>
    <lineage>
        <taxon>Bacteria</taxon>
        <taxon>Bacillati</taxon>
        <taxon>Bacillota</taxon>
        <taxon>Bacilli</taxon>
        <taxon>Lactobacillales</taxon>
        <taxon>Lactobacillaceae</taxon>
        <taxon>Ligilactobacillus</taxon>
    </lineage>
</organism>
<sequence>MNKKVVAGLAVMAGFLFCGISVNASTTRDYVGDFSSYQDSTVQYMQHFKNLGMKGAIVKTGGHGGGEGYHYQNPKASAQLASASKVGMKVGTYFWGQFGQSKADAQLSAQMAVSDAKRNGLKQGAVIALDYEMGASTNKYGNTAAIFEFGNYIQKHHYKFALYTGSYYLQNNIDINTYGGRFGTSIWIANYKTMSPQVAPDFNWFPSFPYIAMWQYGSNVNGIDGSVDLVGFMSGGDVVNNTPIKPTTPGNSNQTNAKNTTYKVVSGDSWWGIANRVGLDMYTLAKLNGKTINSVIHPGQVLKIKGTIKNNAKPIKQSSQTASNTSYVVKPGDSWWSIATRHGMNMYNLAAINGKSINATIYPGQRLVIKKGAKRVQQTTGRYRIVKSGDTLQYLSYLTGYSVNYLANKNNIANKNAIYPGQRIYY</sequence>
<dbReference type="SMART" id="SM00641">
    <property type="entry name" value="Glyco_25"/>
    <property type="match status" value="1"/>
</dbReference>
<dbReference type="GO" id="GO:0003796">
    <property type="term" value="F:lysozyme activity"/>
    <property type="evidence" value="ECO:0007669"/>
    <property type="project" value="InterPro"/>
</dbReference>
<feature type="domain" description="LysM" evidence="5">
    <location>
        <begin position="325"/>
        <end position="369"/>
    </location>
</feature>
<dbReference type="InterPro" id="IPR036779">
    <property type="entry name" value="LysM_dom_sf"/>
</dbReference>
<dbReference type="GO" id="GO:0016998">
    <property type="term" value="P:cell wall macromolecule catabolic process"/>
    <property type="evidence" value="ECO:0007669"/>
    <property type="project" value="InterPro"/>
</dbReference>
<dbReference type="InterPro" id="IPR018077">
    <property type="entry name" value="Glyco_hydro_fam25_subgr"/>
</dbReference>
<dbReference type="AlphaFoldDB" id="A0A921K094"/>
<comment type="caution">
    <text evidence="6">The sequence shown here is derived from an EMBL/GenBank/DDBJ whole genome shotgun (WGS) entry which is preliminary data.</text>
</comment>
<dbReference type="SMART" id="SM00257">
    <property type="entry name" value="LysM"/>
    <property type="match status" value="3"/>
</dbReference>
<keyword evidence="3" id="KW-0326">Glycosidase</keyword>
<evidence type="ECO:0000256" key="1">
    <source>
        <dbReference type="ARBA" id="ARBA00010646"/>
    </source>
</evidence>
<feature type="domain" description="LysM" evidence="5">
    <location>
        <begin position="382"/>
        <end position="426"/>
    </location>
</feature>
<comment type="similarity">
    <text evidence="1">Belongs to the glycosyl hydrolase 25 family.</text>
</comment>
<keyword evidence="4" id="KW-0732">Signal</keyword>
<evidence type="ECO:0000313" key="7">
    <source>
        <dbReference type="Proteomes" id="UP000707535"/>
    </source>
</evidence>
<accession>A0A921K094</accession>
<dbReference type="PANTHER" id="PTHR33734:SF22">
    <property type="entry name" value="MEMBRANE-BOUND LYTIC MUREIN TRANSGLYCOSYLASE D"/>
    <property type="match status" value="1"/>
</dbReference>
<dbReference type="CDD" id="cd00118">
    <property type="entry name" value="LysM"/>
    <property type="match status" value="2"/>
</dbReference>
<evidence type="ECO:0000259" key="5">
    <source>
        <dbReference type="PROSITE" id="PS51782"/>
    </source>
</evidence>
<dbReference type="GO" id="GO:0009253">
    <property type="term" value="P:peptidoglycan catabolic process"/>
    <property type="evidence" value="ECO:0007669"/>
    <property type="project" value="InterPro"/>
</dbReference>
<dbReference type="InterPro" id="IPR017853">
    <property type="entry name" value="GH"/>
</dbReference>
<dbReference type="Gene3D" id="3.20.20.80">
    <property type="entry name" value="Glycosidases"/>
    <property type="match status" value="1"/>
</dbReference>
<dbReference type="PANTHER" id="PTHR33734">
    <property type="entry name" value="LYSM DOMAIN-CONTAINING GPI-ANCHORED PROTEIN 2"/>
    <property type="match status" value="1"/>
</dbReference>
<dbReference type="GO" id="GO:0008932">
    <property type="term" value="F:lytic endotransglycosylase activity"/>
    <property type="evidence" value="ECO:0007669"/>
    <property type="project" value="TreeGrafter"/>
</dbReference>
<dbReference type="SUPFAM" id="SSF54106">
    <property type="entry name" value="LysM domain"/>
    <property type="match status" value="3"/>
</dbReference>
<dbReference type="Proteomes" id="UP000707535">
    <property type="component" value="Unassembled WGS sequence"/>
</dbReference>
<dbReference type="PROSITE" id="PS51904">
    <property type="entry name" value="GLYCOSYL_HYDROL_F25_2"/>
    <property type="match status" value="1"/>
</dbReference>